<dbReference type="Pfam" id="PF21302">
    <property type="entry name" value="Zn_ribbon_RlmA"/>
    <property type="match status" value="1"/>
</dbReference>
<dbReference type="SUPFAM" id="SSF53335">
    <property type="entry name" value="S-adenosyl-L-methionine-dependent methyltransferases"/>
    <property type="match status" value="1"/>
</dbReference>
<dbReference type="Proteomes" id="UP000305471">
    <property type="component" value="Unassembled WGS sequence"/>
</dbReference>
<dbReference type="RefSeq" id="WP_136781506.1">
    <property type="nucleotide sequence ID" value="NZ_SWCO01000003.1"/>
</dbReference>
<dbReference type="EMBL" id="SWCO01000003">
    <property type="protein sequence ID" value="TKB03786.1"/>
    <property type="molecule type" value="Genomic_DNA"/>
</dbReference>
<keyword evidence="1" id="KW-0479">Metal-binding</keyword>
<feature type="binding site" evidence="2">
    <location>
        <position position="199"/>
    </location>
    <ligand>
        <name>S-adenosyl-L-methionine</name>
        <dbReference type="ChEBI" id="CHEBI:59789"/>
    </ligand>
</feature>
<name>A0A4U0ZH33_9ALTE</name>
<feature type="binding site" evidence="1">
    <location>
        <position position="20"/>
    </location>
    <ligand>
        <name>Zn(2+)</name>
        <dbReference type="ChEBI" id="CHEBI:29105"/>
    </ligand>
</feature>
<dbReference type="InterPro" id="IPR052939">
    <property type="entry name" value="23S_rRNA_MeTrnsfrase_RlmA"/>
</dbReference>
<dbReference type="InterPro" id="IPR048647">
    <property type="entry name" value="RlmA_N"/>
</dbReference>
<evidence type="ECO:0000313" key="6">
    <source>
        <dbReference type="Proteomes" id="UP000305471"/>
    </source>
</evidence>
<comment type="caution">
    <text evidence="5">The sequence shown here is derived from an EMBL/GenBank/DDBJ whole genome shotgun (WGS) entry which is preliminary data.</text>
</comment>
<dbReference type="GO" id="GO:0008168">
    <property type="term" value="F:methyltransferase activity"/>
    <property type="evidence" value="ECO:0007669"/>
    <property type="project" value="UniProtKB-KW"/>
</dbReference>
<dbReference type="GO" id="GO:0046872">
    <property type="term" value="F:metal ion binding"/>
    <property type="evidence" value="ECO:0007669"/>
    <property type="project" value="UniProtKB-KW"/>
</dbReference>
<keyword evidence="2" id="KW-0949">S-adenosyl-L-methionine</keyword>
<feature type="binding site" evidence="1">
    <location>
        <position position="7"/>
    </location>
    <ligand>
        <name>Zn(2+)</name>
        <dbReference type="ChEBI" id="CHEBI:29105"/>
    </ligand>
</feature>
<dbReference type="PANTHER" id="PTHR43460">
    <property type="entry name" value="METHYLTRANSFERASE"/>
    <property type="match status" value="1"/>
</dbReference>
<sequence>MWQCPLCKSPIQLNSTPIRCINNHSFDKAKSGYVNLLPVQFKKSKLPGDDKDMVKARREFHQLNTYKPLKEKMLSLVENFLVQSAKASDFSNVNSKQPLSIYDAGCGEGSYLDAMVQGLSCNGHSVKGAGSDIAKIAVELAAKAYKETQFVVASSFELPVQDNTQSVVMQVFAPGSNDEYLRVLKEQGILITVDPAPNHLYELKQQVYDNARQHQINEKPRDGFTRVHNECFSFPIHFENTEHALALIKMTPFYWKLPQGKIDAIVASLGHVTADFHIQMWKKSSSDSIAGQ</sequence>
<feature type="binding site" evidence="2">
    <location>
        <begin position="108"/>
        <end position="109"/>
    </location>
    <ligand>
        <name>S-adenosyl-L-methionine</name>
        <dbReference type="ChEBI" id="CHEBI:59789"/>
    </ligand>
</feature>
<feature type="domain" description="Methyltransferase" evidence="3">
    <location>
        <begin position="100"/>
        <end position="213"/>
    </location>
</feature>
<gene>
    <name evidence="5" type="ORF">E5672_06800</name>
</gene>
<dbReference type="Pfam" id="PF13847">
    <property type="entry name" value="Methyltransf_31"/>
    <property type="match status" value="1"/>
</dbReference>
<dbReference type="GO" id="GO:0032259">
    <property type="term" value="P:methylation"/>
    <property type="evidence" value="ECO:0007669"/>
    <property type="project" value="UniProtKB-KW"/>
</dbReference>
<keyword evidence="5" id="KW-0808">Transferase</keyword>
<evidence type="ECO:0000313" key="5">
    <source>
        <dbReference type="EMBL" id="TKB03786.1"/>
    </source>
</evidence>
<dbReference type="PANTHER" id="PTHR43460:SF1">
    <property type="entry name" value="METHYLTRANSFERASE TYPE 11 DOMAIN-CONTAINING PROTEIN"/>
    <property type="match status" value="1"/>
</dbReference>
<dbReference type="Gene3D" id="3.40.50.150">
    <property type="entry name" value="Vaccinia Virus protein VP39"/>
    <property type="match status" value="1"/>
</dbReference>
<reference evidence="5 6" key="1">
    <citation type="submission" date="2019-04" db="EMBL/GenBank/DDBJ databases">
        <title>Alteromonas portus sp. nov., an alginate lyase-excreting marine bacterium.</title>
        <authorList>
            <person name="Huang H."/>
            <person name="Mo K."/>
            <person name="Bao S."/>
        </authorList>
    </citation>
    <scope>NUCLEOTIDE SEQUENCE [LARGE SCALE GENOMIC DNA]</scope>
    <source>
        <strain evidence="5 6">HB161718</strain>
    </source>
</reference>
<dbReference type="OrthoDB" id="108476at2"/>
<evidence type="ECO:0000256" key="1">
    <source>
        <dbReference type="PIRSR" id="PIRSR018249-1"/>
    </source>
</evidence>
<dbReference type="AlphaFoldDB" id="A0A4U0ZH33"/>
<organism evidence="5 6">
    <name type="scientific">Alteromonas portus</name>
    <dbReference type="NCBI Taxonomy" id="2565549"/>
    <lineage>
        <taxon>Bacteria</taxon>
        <taxon>Pseudomonadati</taxon>
        <taxon>Pseudomonadota</taxon>
        <taxon>Gammaproteobacteria</taxon>
        <taxon>Alteromonadales</taxon>
        <taxon>Alteromonadaceae</taxon>
        <taxon>Alteromonas/Salinimonas group</taxon>
        <taxon>Alteromonas</taxon>
    </lineage>
</organism>
<accession>A0A4U0ZH33</accession>
<dbReference type="InterPro" id="IPR025714">
    <property type="entry name" value="Methyltranfer_dom"/>
</dbReference>
<dbReference type="PIRSF" id="PIRSF018249">
    <property type="entry name" value="MyrA_prd"/>
    <property type="match status" value="1"/>
</dbReference>
<keyword evidence="6" id="KW-1185">Reference proteome</keyword>
<dbReference type="InterPro" id="IPR029063">
    <property type="entry name" value="SAM-dependent_MTases_sf"/>
</dbReference>
<keyword evidence="5" id="KW-0489">Methyltransferase</keyword>
<keyword evidence="1" id="KW-0862">Zinc</keyword>
<feature type="binding site" evidence="2">
    <location>
        <position position="66"/>
    </location>
    <ligand>
        <name>S-adenosyl-L-methionine</name>
        <dbReference type="ChEBI" id="CHEBI:59789"/>
    </ligand>
</feature>
<feature type="binding site" evidence="1">
    <location>
        <position position="24"/>
    </location>
    <ligand>
        <name>Zn(2+)</name>
        <dbReference type="ChEBI" id="CHEBI:29105"/>
    </ligand>
</feature>
<dbReference type="InterPro" id="IPR016718">
    <property type="entry name" value="rRNA_m1G-MeTrfase_A_prd"/>
</dbReference>
<feature type="domain" description="23S rRNA (guanine(745)-N(1))-methyltransferase N-terminal" evidence="4">
    <location>
        <begin position="2"/>
        <end position="45"/>
    </location>
</feature>
<protein>
    <submittedName>
        <fullName evidence="5">Methyltransferase domain-containing protein</fullName>
    </submittedName>
</protein>
<evidence type="ECO:0000259" key="3">
    <source>
        <dbReference type="Pfam" id="PF13847"/>
    </source>
</evidence>
<evidence type="ECO:0000256" key="2">
    <source>
        <dbReference type="PIRSR" id="PIRSR018249-2"/>
    </source>
</evidence>
<evidence type="ECO:0000259" key="4">
    <source>
        <dbReference type="Pfam" id="PF21302"/>
    </source>
</evidence>
<feature type="binding site" evidence="1">
    <location>
        <position position="4"/>
    </location>
    <ligand>
        <name>Zn(2+)</name>
        <dbReference type="ChEBI" id="CHEBI:29105"/>
    </ligand>
</feature>
<proteinExistence type="predicted"/>